<dbReference type="InterPro" id="IPR036361">
    <property type="entry name" value="SAP_dom_sf"/>
</dbReference>
<dbReference type="Proteomes" id="UP000673691">
    <property type="component" value="Unassembled WGS sequence"/>
</dbReference>
<dbReference type="AlphaFoldDB" id="A0A8H7ZMR4"/>
<evidence type="ECO:0000256" key="3">
    <source>
        <dbReference type="SAM" id="MobiDB-lite"/>
    </source>
</evidence>
<dbReference type="PROSITE" id="PS50800">
    <property type="entry name" value="SAP"/>
    <property type="match status" value="1"/>
</dbReference>
<dbReference type="InterPro" id="IPR003034">
    <property type="entry name" value="SAP_dom"/>
</dbReference>
<dbReference type="PANTHER" id="PTHR46551">
    <property type="entry name" value="SAP DOMAIN-CONTAINING RIBONUCLEOPROTEIN"/>
    <property type="match status" value="1"/>
</dbReference>
<organism evidence="5 6">
    <name type="scientific">Olpidium bornovanus</name>
    <dbReference type="NCBI Taxonomy" id="278681"/>
    <lineage>
        <taxon>Eukaryota</taxon>
        <taxon>Fungi</taxon>
        <taxon>Fungi incertae sedis</taxon>
        <taxon>Olpidiomycota</taxon>
        <taxon>Olpidiomycotina</taxon>
        <taxon>Olpidiomycetes</taxon>
        <taxon>Olpidiales</taxon>
        <taxon>Olpidiaceae</taxon>
        <taxon>Olpidium</taxon>
    </lineage>
</organism>
<dbReference type="EMBL" id="JAEFCI010012103">
    <property type="protein sequence ID" value="KAG5456209.1"/>
    <property type="molecule type" value="Genomic_DNA"/>
</dbReference>
<accession>A0A8H7ZMR4</accession>
<dbReference type="SMART" id="SM00513">
    <property type="entry name" value="SAP"/>
    <property type="match status" value="1"/>
</dbReference>
<comment type="similarity">
    <text evidence="2">Belongs to the SAP domain-containing ribonucleoprotein family.</text>
</comment>
<dbReference type="GO" id="GO:0005634">
    <property type="term" value="C:nucleus"/>
    <property type="evidence" value="ECO:0007669"/>
    <property type="project" value="TreeGrafter"/>
</dbReference>
<dbReference type="Pfam" id="PF02037">
    <property type="entry name" value="SAP"/>
    <property type="match status" value="1"/>
</dbReference>
<protein>
    <recommendedName>
        <fullName evidence="4">SAP domain-containing protein</fullName>
    </recommendedName>
</protein>
<keyword evidence="6" id="KW-1185">Reference proteome</keyword>
<dbReference type="SUPFAM" id="SSF68906">
    <property type="entry name" value="SAP domain"/>
    <property type="match status" value="1"/>
</dbReference>
<dbReference type="InterPro" id="IPR040746">
    <property type="entry name" value="THO1_MOS11_C"/>
</dbReference>
<reference evidence="5 6" key="1">
    <citation type="journal article" name="Sci. Rep.">
        <title>Genome-scale phylogenetic analyses confirm Olpidium as the closest living zoosporic fungus to the non-flagellated, terrestrial fungi.</title>
        <authorList>
            <person name="Chang Y."/>
            <person name="Rochon D."/>
            <person name="Sekimoto S."/>
            <person name="Wang Y."/>
            <person name="Chovatia M."/>
            <person name="Sandor L."/>
            <person name="Salamov A."/>
            <person name="Grigoriev I.V."/>
            <person name="Stajich J.E."/>
            <person name="Spatafora J.W."/>
        </authorList>
    </citation>
    <scope>NUCLEOTIDE SEQUENCE [LARGE SCALE GENOMIC DNA]</scope>
    <source>
        <strain evidence="5">S191</strain>
    </source>
</reference>
<feature type="region of interest" description="Disordered" evidence="3">
    <location>
        <begin position="129"/>
        <end position="153"/>
    </location>
</feature>
<name>A0A8H7ZMR4_9FUNG</name>
<proteinExistence type="inferred from homology"/>
<dbReference type="Gene3D" id="1.10.720.30">
    <property type="entry name" value="SAP domain"/>
    <property type="match status" value="1"/>
</dbReference>
<evidence type="ECO:0000256" key="1">
    <source>
        <dbReference type="ARBA" id="ARBA00022553"/>
    </source>
</evidence>
<feature type="compositionally biased region" description="Low complexity" evidence="3">
    <location>
        <begin position="143"/>
        <end position="153"/>
    </location>
</feature>
<evidence type="ECO:0000256" key="2">
    <source>
        <dbReference type="ARBA" id="ARBA00046328"/>
    </source>
</evidence>
<sequence>MFATTGGAPLQIPDVSTLKKMKVTELKDLLTSHGLPVTGKKDELVQRLIENGDTHLKNSFTPGPASVSAASVIPAGSAVPVASHALAAGPDANASPAKTRTSTVVGHDEVVVKPSGFVFRKLSFDDVAGGGPASAAPTPPKPAADATAPQAANAALPEDFEKRKQRAARFGLPLADKDKLAERAQRFGASLAQPKPAASVHAPPDSSAGMFFFFGRSALLYPGDRDLKTATAPAEDSSFRLSFSEAGAAGQCERRRGQGDIRETGIALRFRGFEASFRRFRAPFPIFLIPNFQCLQGVDLEVLKRRQERFGVTPSLTPASSGMALTGTSSIDEEKKRKRAERFGIPVVSFPHAARPPLRTGSDS</sequence>
<dbReference type="InterPro" id="IPR052240">
    <property type="entry name" value="SAP_domain_ribonucleoprotein"/>
</dbReference>
<evidence type="ECO:0000313" key="6">
    <source>
        <dbReference type="Proteomes" id="UP000673691"/>
    </source>
</evidence>
<dbReference type="Pfam" id="PF18592">
    <property type="entry name" value="Tho1_MOS11_C"/>
    <property type="match status" value="1"/>
</dbReference>
<gene>
    <name evidence="5" type="ORF">BJ554DRAFT_4112</name>
</gene>
<dbReference type="PANTHER" id="PTHR46551:SF1">
    <property type="entry name" value="SAP DOMAIN-CONTAINING RIBONUCLEOPROTEIN"/>
    <property type="match status" value="1"/>
</dbReference>
<feature type="region of interest" description="Disordered" evidence="3">
    <location>
        <begin position="313"/>
        <end position="336"/>
    </location>
</feature>
<feature type="domain" description="SAP" evidence="4">
    <location>
        <begin position="18"/>
        <end position="52"/>
    </location>
</feature>
<dbReference type="OrthoDB" id="445357at2759"/>
<dbReference type="GO" id="GO:0016973">
    <property type="term" value="P:poly(A)+ mRNA export from nucleus"/>
    <property type="evidence" value="ECO:0007669"/>
    <property type="project" value="TreeGrafter"/>
</dbReference>
<evidence type="ECO:0000313" key="5">
    <source>
        <dbReference type="EMBL" id="KAG5456209.1"/>
    </source>
</evidence>
<evidence type="ECO:0000259" key="4">
    <source>
        <dbReference type="PROSITE" id="PS50800"/>
    </source>
</evidence>
<comment type="caution">
    <text evidence="5">The sequence shown here is derived from an EMBL/GenBank/DDBJ whole genome shotgun (WGS) entry which is preliminary data.</text>
</comment>
<keyword evidence="1" id="KW-0597">Phosphoprotein</keyword>